<evidence type="ECO:0000313" key="5">
    <source>
        <dbReference type="Proteomes" id="UP000620104"/>
    </source>
</evidence>
<reference evidence="4" key="1">
    <citation type="submission" date="2020-07" db="EMBL/GenBank/DDBJ databases">
        <title>Draft Genome Sequence of a Deep-Sea Yeast, Naganishia (Cryptococcus) liquefaciens strain N6.</title>
        <authorList>
            <person name="Han Y.W."/>
            <person name="Kajitani R."/>
            <person name="Morimoto H."/>
            <person name="Parhat M."/>
            <person name="Tsubouchi H."/>
            <person name="Bakenova O."/>
            <person name="Ogata M."/>
            <person name="Argunhan B."/>
            <person name="Aoki R."/>
            <person name="Kajiwara S."/>
            <person name="Itoh T."/>
            <person name="Iwasaki H."/>
        </authorList>
    </citation>
    <scope>NUCLEOTIDE SEQUENCE</scope>
    <source>
        <strain evidence="4">N6</strain>
    </source>
</reference>
<feature type="region of interest" description="Disordered" evidence="2">
    <location>
        <begin position="855"/>
        <end position="897"/>
    </location>
</feature>
<protein>
    <recommendedName>
        <fullName evidence="3">Asteroid domain-containing protein</fullName>
    </recommendedName>
</protein>
<feature type="domain" description="Asteroid" evidence="3">
    <location>
        <begin position="148"/>
        <end position="230"/>
    </location>
</feature>
<accession>A0A8H3YF33</accession>
<dbReference type="EMBL" id="BLZA01000021">
    <property type="protein sequence ID" value="GHJ87265.1"/>
    <property type="molecule type" value="Genomic_DNA"/>
</dbReference>
<dbReference type="Gene3D" id="3.40.50.1010">
    <property type="entry name" value="5'-nuclease"/>
    <property type="match status" value="1"/>
</dbReference>
<evidence type="ECO:0000256" key="1">
    <source>
        <dbReference type="ARBA" id="ARBA00007398"/>
    </source>
</evidence>
<evidence type="ECO:0000313" key="4">
    <source>
        <dbReference type="EMBL" id="GHJ87265.1"/>
    </source>
</evidence>
<comment type="similarity">
    <text evidence="1">Belongs to the asteroid family.</text>
</comment>
<dbReference type="InterPro" id="IPR039436">
    <property type="entry name" value="Asteroid_dom"/>
</dbReference>
<dbReference type="OrthoDB" id="25987at2759"/>
<gene>
    <name evidence="4" type="ORF">NliqN6_3667</name>
</gene>
<dbReference type="Pfam" id="PF12813">
    <property type="entry name" value="XPG_I_2"/>
    <property type="match status" value="1"/>
</dbReference>
<comment type="caution">
    <text evidence="4">The sequence shown here is derived from an EMBL/GenBank/DDBJ whole genome shotgun (WGS) entry which is preliminary data.</text>
</comment>
<name>A0A8H3YF33_9TREE</name>
<dbReference type="InterPro" id="IPR029060">
    <property type="entry name" value="PIN-like_dom_sf"/>
</dbReference>
<dbReference type="AlphaFoldDB" id="A0A8H3YF33"/>
<proteinExistence type="inferred from homology"/>
<dbReference type="SUPFAM" id="SSF88723">
    <property type="entry name" value="PIN domain-like"/>
    <property type="match status" value="1"/>
</dbReference>
<dbReference type="InterPro" id="IPR026832">
    <property type="entry name" value="Asteroid"/>
</dbReference>
<feature type="region of interest" description="Disordered" evidence="2">
    <location>
        <begin position="246"/>
        <end position="280"/>
    </location>
</feature>
<sequence length="897" mass="98413">MGVAGLTTFLREGRNSLATSLVLERRLCLEPEDTENAEHQRVLEPRENEIPLVIDGWGFMWGIYPENLRWATGGDYQAFSRLVERFLRALKALGCRPYFVFDGPTPAAKHDTVIQRYAGPLRSSLLFYRTSPHSRSHKSYLAHQPILPPFLLQALIDTLKANGLHDGIQIFHLPEGEADAYCVALADELEGYVVGNDSDFAILGAKPPGQAGGYKGYIPIEMMQWQLQVTETFSADSSTTTGTADAIHAEDGFQPVKSRKSKSTALKTTDRNQTTTTTTSVHLLPPTLPTLLEMADAPTACTVSLFLTIFTPAALATRLRIPAAYLPLFATILGTDHSPTMAQGRSYFFEDSMAKRDRVEIVARVIREALLPGSQPRMRKRLGVMVGPTSSTSGRNTPNGLGASLASNAGDEAFALVALVVGNMLVRPAANEEAFMELVTSMIEATCHYILPPTPSGLGLYSDETLAHAGRPNVASCCSHLPFCECSSEVAPLSDSLPDSQPMYPADKQGRVRRLYTLARNGGNLTALASFAQPDRVYSKSYLQDPEGVWLSGLDSSRKIRADAWRIFIANLYLFPVSQSDRAEVFPEGDPVEPDSAMECNVISETTEDGSDTSEDEEEFILAAKNRDSVESDDITEAKEISGIRVTEYYRVGASQTLGPHDITIYNERWGSEAAPCSVMAEPDDRHQQLLSLFGIHGNHSLTAEWQTLICILRHAIRLQQESRTSNRKPWTVAEIAKMVEASVRSSASWSLCSSLETSEPVQPTGVLLQNRNVDIVAHVTAAAIDIMTLSQALLLPEISDTKTTVYRFLEGSTWHEVLEGYSGLSKLTTEQLELKTRLVQAVIEGFDMRCILGATESSKPKRERPESPIAPAPTAKKATSKPQKTGRGRYDLLLND</sequence>
<dbReference type="PANTHER" id="PTHR15665">
    <property type="entry name" value="ASTEROID PROTEIN"/>
    <property type="match status" value="1"/>
</dbReference>
<keyword evidence="5" id="KW-1185">Reference proteome</keyword>
<evidence type="ECO:0000256" key="2">
    <source>
        <dbReference type="SAM" id="MobiDB-lite"/>
    </source>
</evidence>
<dbReference type="Proteomes" id="UP000620104">
    <property type="component" value="Unassembled WGS sequence"/>
</dbReference>
<feature type="compositionally biased region" description="Low complexity" evidence="2">
    <location>
        <begin position="873"/>
        <end position="886"/>
    </location>
</feature>
<feature type="compositionally biased region" description="Low complexity" evidence="2">
    <location>
        <begin position="271"/>
        <end position="280"/>
    </location>
</feature>
<dbReference type="PANTHER" id="PTHR15665:SF1">
    <property type="entry name" value="PROTEIN ASTEROID HOMOLOG 1"/>
    <property type="match status" value="1"/>
</dbReference>
<evidence type="ECO:0000259" key="3">
    <source>
        <dbReference type="Pfam" id="PF12813"/>
    </source>
</evidence>
<organism evidence="4 5">
    <name type="scientific">Naganishia liquefaciens</name>
    <dbReference type="NCBI Taxonomy" id="104408"/>
    <lineage>
        <taxon>Eukaryota</taxon>
        <taxon>Fungi</taxon>
        <taxon>Dikarya</taxon>
        <taxon>Basidiomycota</taxon>
        <taxon>Agaricomycotina</taxon>
        <taxon>Tremellomycetes</taxon>
        <taxon>Filobasidiales</taxon>
        <taxon>Filobasidiaceae</taxon>
        <taxon>Naganishia</taxon>
    </lineage>
</organism>